<name>A0A0B3RR67_9RHOB</name>
<proteinExistence type="predicted"/>
<dbReference type="AlphaFoldDB" id="A0A0B3RR67"/>
<accession>A0A0B3RR67</accession>
<evidence type="ECO:0000313" key="1">
    <source>
        <dbReference type="EMBL" id="KHQ50387.1"/>
    </source>
</evidence>
<evidence type="ECO:0000313" key="2">
    <source>
        <dbReference type="Proteomes" id="UP000030960"/>
    </source>
</evidence>
<dbReference type="RefSeq" id="WP_043146252.1">
    <property type="nucleotide sequence ID" value="NZ_JSUQ01000027.1"/>
</dbReference>
<dbReference type="Pfam" id="PF24752">
    <property type="entry name" value="DUF7697"/>
    <property type="match status" value="1"/>
</dbReference>
<dbReference type="OrthoDB" id="7709566at2"/>
<organism evidence="1 2">
    <name type="scientific">Mameliella alba</name>
    <dbReference type="NCBI Taxonomy" id="561184"/>
    <lineage>
        <taxon>Bacteria</taxon>
        <taxon>Pseudomonadati</taxon>
        <taxon>Pseudomonadota</taxon>
        <taxon>Alphaproteobacteria</taxon>
        <taxon>Rhodobacterales</taxon>
        <taxon>Roseobacteraceae</taxon>
        <taxon>Mameliella</taxon>
    </lineage>
</organism>
<protein>
    <submittedName>
        <fullName evidence="1">Uncharacterized protein</fullName>
    </submittedName>
</protein>
<dbReference type="STRING" id="561184.SAMN05216376_105186"/>
<keyword evidence="2" id="KW-1185">Reference proteome</keyword>
<dbReference type="Proteomes" id="UP000030960">
    <property type="component" value="Unassembled WGS sequence"/>
</dbReference>
<dbReference type="EMBL" id="JSUQ01000027">
    <property type="protein sequence ID" value="KHQ50387.1"/>
    <property type="molecule type" value="Genomic_DNA"/>
</dbReference>
<gene>
    <name evidence="1" type="ORF">OA50_05062</name>
</gene>
<dbReference type="InterPro" id="IPR056114">
    <property type="entry name" value="DUF7697"/>
</dbReference>
<comment type="caution">
    <text evidence="1">The sequence shown here is derived from an EMBL/GenBank/DDBJ whole genome shotgun (WGS) entry which is preliminary data.</text>
</comment>
<reference evidence="1 2" key="1">
    <citation type="submission" date="2014-10" db="EMBL/GenBank/DDBJ databases">
        <title>Genome sequence of Ponticoccus sp. strain UMTAT08 isolated from clonal culture of toxic dinoflagellate Alexandrium tamiyavanichii.</title>
        <authorList>
            <person name="Gan H.Y."/>
            <person name="Muhd D.-D."/>
            <person name="Mohd Noor M.E."/>
            <person name="Yeong Y.S."/>
            <person name="Usup G."/>
        </authorList>
    </citation>
    <scope>NUCLEOTIDE SEQUENCE [LARGE SCALE GENOMIC DNA]</scope>
    <source>
        <strain evidence="1 2">UMTAT08</strain>
    </source>
</reference>
<sequence>MKVNAPQSIEGRQVWDLALRCGGQIRASSGRVIGYDMTAVLAVGDALGIPRIAVAELMPRIEQAAVAAINEAADQEIESAGHGAAEGHIPG</sequence>